<dbReference type="GO" id="GO:0043001">
    <property type="term" value="P:Golgi to plasma membrane protein transport"/>
    <property type="evidence" value="ECO:0007669"/>
    <property type="project" value="TreeGrafter"/>
</dbReference>
<dbReference type="Gene3D" id="3.40.50.300">
    <property type="entry name" value="P-loop containing nucleotide triphosphate hydrolases"/>
    <property type="match status" value="2"/>
</dbReference>
<dbReference type="GO" id="GO:0006886">
    <property type="term" value="P:intracellular protein transport"/>
    <property type="evidence" value="ECO:0007669"/>
    <property type="project" value="TreeGrafter"/>
</dbReference>
<organism evidence="6 7">
    <name type="scientific">Austropuccinia psidii MF-1</name>
    <dbReference type="NCBI Taxonomy" id="1389203"/>
    <lineage>
        <taxon>Eukaryota</taxon>
        <taxon>Fungi</taxon>
        <taxon>Dikarya</taxon>
        <taxon>Basidiomycota</taxon>
        <taxon>Pucciniomycotina</taxon>
        <taxon>Pucciniomycetes</taxon>
        <taxon>Pucciniales</taxon>
        <taxon>Sphaerophragmiaceae</taxon>
        <taxon>Austropuccinia</taxon>
    </lineage>
</organism>
<dbReference type="Pfam" id="PF00025">
    <property type="entry name" value="Arf"/>
    <property type="match status" value="1"/>
</dbReference>
<dbReference type="AlphaFoldDB" id="A0A9Q3CDS2"/>
<keyword evidence="4" id="KW-0479">Metal-binding</keyword>
<evidence type="ECO:0000256" key="1">
    <source>
        <dbReference type="ARBA" id="ARBA00022741"/>
    </source>
</evidence>
<evidence type="ECO:0000313" key="6">
    <source>
        <dbReference type="EMBL" id="MBW0480876.1"/>
    </source>
</evidence>
<feature type="binding site" evidence="3">
    <location>
        <position position="142"/>
    </location>
    <ligand>
        <name>GTP</name>
        <dbReference type="ChEBI" id="CHEBI:37565"/>
    </ligand>
</feature>
<proteinExistence type="predicted"/>
<dbReference type="EMBL" id="AVOT02006147">
    <property type="protein sequence ID" value="MBW0480876.1"/>
    <property type="molecule type" value="Genomic_DNA"/>
</dbReference>
<gene>
    <name evidence="6" type="ORF">O181_020591</name>
</gene>
<dbReference type="PROSITE" id="PS51417">
    <property type="entry name" value="ARF"/>
    <property type="match status" value="1"/>
</dbReference>
<evidence type="ECO:0000256" key="2">
    <source>
        <dbReference type="ARBA" id="ARBA00023134"/>
    </source>
</evidence>
<reference evidence="6" key="1">
    <citation type="submission" date="2021-03" db="EMBL/GenBank/DDBJ databases">
        <title>Draft genome sequence of rust myrtle Austropuccinia psidii MF-1, a brazilian biotype.</title>
        <authorList>
            <person name="Quecine M.C."/>
            <person name="Pachon D.M.R."/>
            <person name="Bonatelli M.L."/>
            <person name="Correr F.H."/>
            <person name="Franceschini L.M."/>
            <person name="Leite T.F."/>
            <person name="Margarido G.R.A."/>
            <person name="Almeida C.A."/>
            <person name="Ferrarezi J.A."/>
            <person name="Labate C.A."/>
        </authorList>
    </citation>
    <scope>NUCLEOTIDE SEQUENCE</scope>
    <source>
        <strain evidence="6">MF-1</strain>
    </source>
</reference>
<dbReference type="InterPro" id="IPR027417">
    <property type="entry name" value="P-loop_NTPase"/>
</dbReference>
<keyword evidence="7" id="KW-1185">Reference proteome</keyword>
<dbReference type="GO" id="GO:0046872">
    <property type="term" value="F:metal ion binding"/>
    <property type="evidence" value="ECO:0007669"/>
    <property type="project" value="UniProtKB-KW"/>
</dbReference>
<dbReference type="InterPro" id="IPR024156">
    <property type="entry name" value="Small_GTPase_ARF"/>
</dbReference>
<dbReference type="GO" id="GO:0034067">
    <property type="term" value="P:protein localization to Golgi apparatus"/>
    <property type="evidence" value="ECO:0007669"/>
    <property type="project" value="TreeGrafter"/>
</dbReference>
<dbReference type="SMART" id="SM00177">
    <property type="entry name" value="ARF"/>
    <property type="match status" value="1"/>
</dbReference>
<evidence type="ECO:0000256" key="4">
    <source>
        <dbReference type="PIRSR" id="PIRSR606689-2"/>
    </source>
</evidence>
<keyword evidence="1 3" id="KW-0547">Nucleotide-binding</keyword>
<feature type="binding site" evidence="3">
    <location>
        <begin position="88"/>
        <end position="95"/>
    </location>
    <ligand>
        <name>GTP</name>
        <dbReference type="ChEBI" id="CHEBI:37565"/>
    </ligand>
</feature>
<evidence type="ECO:0008006" key="8">
    <source>
        <dbReference type="Google" id="ProtNLM"/>
    </source>
</evidence>
<dbReference type="OrthoDB" id="414781at2759"/>
<keyword evidence="4" id="KW-0460">Magnesium</keyword>
<evidence type="ECO:0000256" key="3">
    <source>
        <dbReference type="PIRSR" id="PIRSR606689-1"/>
    </source>
</evidence>
<evidence type="ECO:0000313" key="7">
    <source>
        <dbReference type="Proteomes" id="UP000765509"/>
    </source>
</evidence>
<dbReference type="InterPro" id="IPR006689">
    <property type="entry name" value="Small_GTPase_ARF/SAR"/>
</dbReference>
<accession>A0A9Q3CDS2</accession>
<dbReference type="GO" id="GO:0005794">
    <property type="term" value="C:Golgi apparatus"/>
    <property type="evidence" value="ECO:0007669"/>
    <property type="project" value="TreeGrafter"/>
</dbReference>
<dbReference type="PANTHER" id="PTHR45909">
    <property type="entry name" value="ADP-RIBOSYLATION FACTOR-RELATED PROTEIN 1"/>
    <property type="match status" value="1"/>
</dbReference>
<feature type="binding site" evidence="4">
    <location>
        <position position="95"/>
    </location>
    <ligand>
        <name>Mg(2+)</name>
        <dbReference type="ChEBI" id="CHEBI:18420"/>
    </ligand>
</feature>
<dbReference type="SUPFAM" id="SSF52540">
    <property type="entry name" value="P-loop containing nucleoside triphosphate hydrolases"/>
    <property type="match status" value="1"/>
</dbReference>
<feature type="region of interest" description="Disordered" evidence="5">
    <location>
        <begin position="333"/>
        <end position="386"/>
    </location>
</feature>
<comment type="caution">
    <text evidence="6">The sequence shown here is derived from an EMBL/GenBank/DDBJ whole genome shotgun (WGS) entry which is preliminary data.</text>
</comment>
<protein>
    <recommendedName>
        <fullName evidence="8">ADP-ribosylation factor-like protein 3</fullName>
    </recommendedName>
</protein>
<dbReference type="PANTHER" id="PTHR45909:SF1">
    <property type="entry name" value="ADP-RIBOSYLATION FACTOR-RELATED PROTEIN 1"/>
    <property type="match status" value="1"/>
</dbReference>
<evidence type="ECO:0000256" key="5">
    <source>
        <dbReference type="SAM" id="MobiDB-lite"/>
    </source>
</evidence>
<dbReference type="GO" id="GO:0003924">
    <property type="term" value="F:GTPase activity"/>
    <property type="evidence" value="ECO:0007669"/>
    <property type="project" value="InterPro"/>
</dbReference>
<dbReference type="GO" id="GO:0005525">
    <property type="term" value="F:GTP binding"/>
    <property type="evidence" value="ECO:0007669"/>
    <property type="project" value="UniProtKB-KW"/>
</dbReference>
<sequence length="386" mass="42183">MCPCDRPSIPAGSRKIHDSKKIPETVPQGRCANVQEDSLRTHDGASASSTISYKPTDCFFRREKMYRLLSGLHAHLTRKEEFNVIIIGLDHAGKTTLLEKIKTIFNPSQPGLSPEKISQTIGQNIGRITLSSTYLKFWDLGGSEEIRSIWEKYYNEADAICWVVDSHDRHRNGRVINQNFSLQVESATIGDPKGKGKGKAGNDSSLGSTFGEGWLELEKVLRHPSVAHSNIPILVIANKQDKMLGSGSAQGSSQPEPQDAASTGLNIKEHELEPMSVEEVKKVFNNLVMESNRSEKARSLGLSEANVIGVSALSGQGIRDAVNWLFYRVAAKGQSRKTQQQAKTKGPQGPSPPGLSRNHSTAIRLADLGKSPNSHHLPISHTNSPA</sequence>
<keyword evidence="2 3" id="KW-0342">GTP-binding</keyword>
<feature type="binding site" evidence="4">
    <location>
        <position position="120"/>
    </location>
    <ligand>
        <name>Mg(2+)</name>
        <dbReference type="ChEBI" id="CHEBI:18420"/>
    </ligand>
</feature>
<name>A0A9Q3CDS2_9BASI</name>
<dbReference type="Proteomes" id="UP000765509">
    <property type="component" value="Unassembled WGS sequence"/>
</dbReference>